<evidence type="ECO:0000256" key="1">
    <source>
        <dbReference type="SAM" id="MobiDB-lite"/>
    </source>
</evidence>
<feature type="region of interest" description="Disordered" evidence="1">
    <location>
        <begin position="642"/>
        <end position="701"/>
    </location>
</feature>
<accession>A0ABR1GVW8</accession>
<name>A0ABR1GVW8_9HYPO</name>
<organism evidence="2 3">
    <name type="scientific">Neonectria punicea</name>
    <dbReference type="NCBI Taxonomy" id="979145"/>
    <lineage>
        <taxon>Eukaryota</taxon>
        <taxon>Fungi</taxon>
        <taxon>Dikarya</taxon>
        <taxon>Ascomycota</taxon>
        <taxon>Pezizomycotina</taxon>
        <taxon>Sordariomycetes</taxon>
        <taxon>Hypocreomycetidae</taxon>
        <taxon>Hypocreales</taxon>
        <taxon>Nectriaceae</taxon>
        <taxon>Neonectria</taxon>
    </lineage>
</organism>
<gene>
    <name evidence="2" type="ORF">QQX98_008236</name>
</gene>
<dbReference type="CDD" id="cd09917">
    <property type="entry name" value="F-box_SF"/>
    <property type="match status" value="1"/>
</dbReference>
<sequence>MALPLSTHDIINTATRSGFNRQEANGLAAMASHQLEALRTQRRGNGAVTTADVAEALIARAATDTQRSNMTQQKLESVGVTPWEHGKLLEGAEAFMLENEQSNNGKKNLTNNEKLSVCEVESHHQRRKKFKFTKDEIDEFFGGESPYSLEEDVIKLSLKHTSGDIITALCQNIEIAVEIGKHLRPRDLLNLYSVSKTFHHTINGHLLSSVRAWVSFNAPDAGKIFAFTLYRRHLIPDPVGRRWIDQDPSLGSKIPISGQNSVRMIPGIKYVQLVVGRVRCCREIIAIMARNGHRLPNGMLRTLVRMWLLLEVSTTHQRQSMLRNEQLWTERDLYNAQFFFIKLAMHFNDPIYGPPSYDLVHLMLGQKGLYPLYQLLMRTKYTTLSEIVQLKVRYDYQAPIDRWDDEVEDTKIHGVKWYDIGTIHYEGWGTGTKHLGRPDELVPVEAVRRGLELERHLMDMVVWGYIDFETGENLVPTEDEMYISDDEEVLKHMDTRHHWRPKHALKKRWNTLTQEQRQEIMIDDEDERLRALAFSNAEEVEGPEGEANIDPWTESEFSLDDEIERGIRLLPRSKDSSCTVPDLEDEEGWSKFRDDSLLRMGRDPEPDEDQLLAALPAQVYEENETFHDWDWQTWEEKYLPGRGQGVAANPARNEGSSVDGNDELWDISDELPAEGDAGPNGSLRQIAPDQHGTNDNVRIKNEDQNPQAPLQFNNQMPNQAGISATWIQHPFTKVPVLQYAMAQGPAMVAQEAVQNQMALTQRAQHQGQAQNQVALQHQGPVQLLAPQSEGPVHIQRGVHIAVPLQPQYQPPLPVLMARVAQRQRRAQRQGQAQQ</sequence>
<evidence type="ECO:0000313" key="3">
    <source>
        <dbReference type="Proteomes" id="UP001498476"/>
    </source>
</evidence>
<protein>
    <recommendedName>
        <fullName evidence="4">F-box domain-containing protein</fullName>
    </recommendedName>
</protein>
<evidence type="ECO:0008006" key="4">
    <source>
        <dbReference type="Google" id="ProtNLM"/>
    </source>
</evidence>
<feature type="compositionally biased region" description="Acidic residues" evidence="1">
    <location>
        <begin position="660"/>
        <end position="673"/>
    </location>
</feature>
<evidence type="ECO:0000313" key="2">
    <source>
        <dbReference type="EMBL" id="KAK7409574.1"/>
    </source>
</evidence>
<reference evidence="2 3" key="1">
    <citation type="journal article" date="2025" name="Microbiol. Resour. Announc.">
        <title>Draft genome sequences for Neonectria magnoliae and Neonectria punicea, canker pathogens of Liriodendron tulipifera and Acer saccharum in West Virginia.</title>
        <authorList>
            <person name="Petronek H.M."/>
            <person name="Kasson M.T."/>
            <person name="Metheny A.M."/>
            <person name="Stauder C.M."/>
            <person name="Lovett B."/>
            <person name="Lynch S.C."/>
            <person name="Garnas J.R."/>
            <person name="Kasson L.R."/>
            <person name="Stajich J.E."/>
        </authorList>
    </citation>
    <scope>NUCLEOTIDE SEQUENCE [LARGE SCALE GENOMIC DNA]</scope>
    <source>
        <strain evidence="2 3">NRRL 64653</strain>
    </source>
</reference>
<dbReference type="Proteomes" id="UP001498476">
    <property type="component" value="Unassembled WGS sequence"/>
</dbReference>
<comment type="caution">
    <text evidence="2">The sequence shown here is derived from an EMBL/GenBank/DDBJ whole genome shotgun (WGS) entry which is preliminary data.</text>
</comment>
<keyword evidence="3" id="KW-1185">Reference proteome</keyword>
<dbReference type="EMBL" id="JAZAVJ010000146">
    <property type="protein sequence ID" value="KAK7409574.1"/>
    <property type="molecule type" value="Genomic_DNA"/>
</dbReference>
<proteinExistence type="predicted"/>